<name>A0A0L7KAZ6_PLAFX</name>
<feature type="compositionally biased region" description="Polar residues" evidence="1">
    <location>
        <begin position="37"/>
        <end position="47"/>
    </location>
</feature>
<dbReference type="Proteomes" id="UP000054289">
    <property type="component" value="Unassembled WGS sequence"/>
</dbReference>
<protein>
    <recommendedName>
        <fullName evidence="4">Hyaluronan/mRNA-binding protein domain-containing protein</fullName>
    </recommendedName>
</protein>
<dbReference type="AlphaFoldDB" id="A0A0L7KAZ6"/>
<feature type="compositionally biased region" description="Basic and acidic residues" evidence="1">
    <location>
        <begin position="1"/>
        <end position="16"/>
    </location>
</feature>
<feature type="region of interest" description="Disordered" evidence="1">
    <location>
        <begin position="1"/>
        <end position="49"/>
    </location>
</feature>
<evidence type="ECO:0008006" key="4">
    <source>
        <dbReference type="Google" id="ProtNLM"/>
    </source>
</evidence>
<gene>
    <name evidence="2" type="ORF">PFHG_02083</name>
</gene>
<dbReference type="EMBL" id="CH671957">
    <property type="protein sequence ID" value="KOB60250.1"/>
    <property type="molecule type" value="Genomic_DNA"/>
</dbReference>
<organism evidence="2 3">
    <name type="scientific">Plasmodium falciparum (isolate HB3)</name>
    <dbReference type="NCBI Taxonomy" id="137071"/>
    <lineage>
        <taxon>Eukaryota</taxon>
        <taxon>Sar</taxon>
        <taxon>Alveolata</taxon>
        <taxon>Apicomplexa</taxon>
        <taxon>Aconoidasida</taxon>
        <taxon>Haemosporida</taxon>
        <taxon>Plasmodiidae</taxon>
        <taxon>Plasmodium</taxon>
        <taxon>Plasmodium (Laverania)</taxon>
    </lineage>
</organism>
<evidence type="ECO:0000256" key="1">
    <source>
        <dbReference type="SAM" id="MobiDB-lite"/>
    </source>
</evidence>
<evidence type="ECO:0000313" key="3">
    <source>
        <dbReference type="Proteomes" id="UP000054289"/>
    </source>
</evidence>
<accession>A0A0L7KAZ6</accession>
<sequence>MPNTNKDKNVRLERHSAGKTPAYGDSSVRAGTGKYNWGNSIDSTTAESKPIDEKDPIRIYIIIILLKRTKSVNTTTRNKK</sequence>
<reference evidence="2 3" key="1">
    <citation type="submission" date="2006-03" db="EMBL/GenBank/DDBJ databases">
        <title>Annotation of Plasmodium falciparum HB3.</title>
        <authorList>
            <consortium name="The Broad Institute Genome Sequencing Platform"/>
            <person name="Volkman S.K."/>
            <person name="Neafsey D.E."/>
            <person name="Dash A.P."/>
            <person name="Chitnis C.E."/>
            <person name="Hartl D.L."/>
            <person name="Young S.K."/>
            <person name="Zeng Q."/>
            <person name="Koehrsen M."/>
            <person name="Alvarado L."/>
            <person name="Berlin A."/>
            <person name="Borenstein D."/>
            <person name="Chapman S.B."/>
            <person name="Chen Z."/>
            <person name="Engels R."/>
            <person name="Freedman E."/>
            <person name="Gellesch M."/>
            <person name="Goldberg J."/>
            <person name="Griggs A."/>
            <person name="Gujja S."/>
            <person name="Heilman E.R."/>
            <person name="Heiman D.I."/>
            <person name="Howarth C."/>
            <person name="Jen D."/>
            <person name="Larson L."/>
            <person name="Mehta T."/>
            <person name="Neiman D."/>
            <person name="Park D."/>
            <person name="Pearson M."/>
            <person name="Roberts A."/>
            <person name="Saif S."/>
            <person name="Shea T."/>
            <person name="Shenoy N."/>
            <person name="Sisk P."/>
            <person name="Stolte C."/>
            <person name="Sykes S."/>
            <person name="Walk T."/>
            <person name="White J."/>
            <person name="Yandava C."/>
            <person name="Haas B."/>
            <person name="Henn M.R."/>
            <person name="Nusbaum C."/>
            <person name="Birren B."/>
        </authorList>
    </citation>
    <scope>NUCLEOTIDE SEQUENCE [LARGE SCALE GENOMIC DNA]</scope>
    <source>
        <strain evidence="2">HB3</strain>
    </source>
</reference>
<evidence type="ECO:0000313" key="2">
    <source>
        <dbReference type="EMBL" id="KOB60250.1"/>
    </source>
</evidence>
<dbReference type="KEGG" id="pfh:PFHG_02083"/>
<dbReference type="OrthoDB" id="373812at2759"/>
<reference evidence="3" key="2">
    <citation type="submission" date="2006-03" db="EMBL/GenBank/DDBJ databases">
        <title>The genome sequence of the Plasmodium falciparum HB3.</title>
        <authorList>
            <consortium name="The Broad Institute Genome Sequencing Platform"/>
            <person name="Birren B."/>
            <person name="Lander E."/>
            <person name="Galagan J."/>
            <person name="Nusbaum C."/>
            <person name="Devon K."/>
            <person name="Henn M."/>
            <person name="Jaffe D."/>
            <person name="Butler J."/>
            <person name="Alvarez P."/>
            <person name="Gnerre S."/>
            <person name="Grabherr M."/>
            <person name="Kleber M."/>
            <person name="Mauceli E."/>
            <person name="Brockman W."/>
            <person name="MacCallum I.A."/>
            <person name="Rounsley S."/>
            <person name="Young S."/>
            <person name="LaButti K."/>
            <person name="Pushparaj V."/>
            <person name="DeCaprio D."/>
            <person name="Crawford M."/>
            <person name="Koehrsen M."/>
            <person name="Engels R."/>
            <person name="Montgomery P."/>
            <person name="Pearson M."/>
            <person name="Howarth C."/>
            <person name="Larson L."/>
            <person name="Luoma S."/>
            <person name="White J."/>
            <person name="Kodira C."/>
            <person name="Zeng Q."/>
            <person name="Oleary S."/>
            <person name="Yandava C."/>
            <person name="Alvarado L."/>
            <person name="Wirth D."/>
            <person name="Volkman S."/>
            <person name="Hartl D."/>
        </authorList>
    </citation>
    <scope>NUCLEOTIDE SEQUENCE [LARGE SCALE GENOMIC DNA]</scope>
</reference>
<proteinExistence type="predicted"/>
<dbReference type="OMA" id="TGKFNWG"/>